<keyword evidence="4 7" id="KW-0238">DNA-binding</keyword>
<dbReference type="InterPro" id="IPR001275">
    <property type="entry name" value="DM_DNA-bd"/>
</dbReference>
<dbReference type="SUPFAM" id="SSF82927">
    <property type="entry name" value="Cysteine-rich DNA binding domain, (DM domain)"/>
    <property type="match status" value="1"/>
</dbReference>
<evidence type="ECO:0000256" key="3">
    <source>
        <dbReference type="ARBA" id="ARBA00023015"/>
    </source>
</evidence>
<evidence type="ECO:0000256" key="5">
    <source>
        <dbReference type="ARBA" id="ARBA00023163"/>
    </source>
</evidence>
<evidence type="ECO:0000256" key="1">
    <source>
        <dbReference type="ARBA" id="ARBA00022723"/>
    </source>
</evidence>
<comment type="caution">
    <text evidence="9">The sequence shown here is derived from an EMBL/GenBank/DDBJ whole genome shotgun (WGS) entry which is preliminary data.</text>
</comment>
<dbReference type="Proteomes" id="UP000887116">
    <property type="component" value="Unassembled WGS sequence"/>
</dbReference>
<dbReference type="GO" id="GO:0000978">
    <property type="term" value="F:RNA polymerase II cis-regulatory region sequence-specific DNA binding"/>
    <property type="evidence" value="ECO:0007669"/>
    <property type="project" value="TreeGrafter"/>
</dbReference>
<dbReference type="FunFam" id="4.10.1040.10:FF:000001">
    <property type="entry name" value="doublesex- and mab-3-related transcription factor 1"/>
    <property type="match status" value="1"/>
</dbReference>
<organism evidence="9 10">
    <name type="scientific">Trichonephila clavata</name>
    <name type="common">Joro spider</name>
    <name type="synonym">Nephila clavata</name>
    <dbReference type="NCBI Taxonomy" id="2740835"/>
    <lineage>
        <taxon>Eukaryota</taxon>
        <taxon>Metazoa</taxon>
        <taxon>Ecdysozoa</taxon>
        <taxon>Arthropoda</taxon>
        <taxon>Chelicerata</taxon>
        <taxon>Arachnida</taxon>
        <taxon>Araneae</taxon>
        <taxon>Araneomorphae</taxon>
        <taxon>Entelegynae</taxon>
        <taxon>Araneoidea</taxon>
        <taxon>Nephilidae</taxon>
        <taxon>Trichonephila</taxon>
    </lineage>
</organism>
<feature type="domain" description="DM" evidence="8">
    <location>
        <begin position="90"/>
        <end position="137"/>
    </location>
</feature>
<reference evidence="9" key="1">
    <citation type="submission" date="2020-07" db="EMBL/GenBank/DDBJ databases">
        <title>Multicomponent nature underlies the extraordinary mechanical properties of spider dragline silk.</title>
        <authorList>
            <person name="Kono N."/>
            <person name="Nakamura H."/>
            <person name="Mori M."/>
            <person name="Yoshida Y."/>
            <person name="Ohtoshi R."/>
            <person name="Malay A.D."/>
            <person name="Moran D.A.P."/>
            <person name="Tomita M."/>
            <person name="Numata K."/>
            <person name="Arakawa K."/>
        </authorList>
    </citation>
    <scope>NUCLEOTIDE SEQUENCE</scope>
</reference>
<dbReference type="InterPro" id="IPR026607">
    <property type="entry name" value="DMRT"/>
</dbReference>
<dbReference type="GO" id="GO:0005634">
    <property type="term" value="C:nucleus"/>
    <property type="evidence" value="ECO:0007669"/>
    <property type="project" value="UniProtKB-SubCell"/>
</dbReference>
<dbReference type="SMART" id="SM00301">
    <property type="entry name" value="DM"/>
    <property type="match status" value="1"/>
</dbReference>
<dbReference type="OrthoDB" id="6429624at2759"/>
<dbReference type="EMBL" id="BMAO01002511">
    <property type="protein sequence ID" value="GFQ81247.1"/>
    <property type="molecule type" value="Genomic_DNA"/>
</dbReference>
<evidence type="ECO:0000313" key="10">
    <source>
        <dbReference type="Proteomes" id="UP000887116"/>
    </source>
</evidence>
<keyword evidence="10" id="KW-1185">Reference proteome</keyword>
<dbReference type="Gene3D" id="4.10.1040.10">
    <property type="entry name" value="DM DNA-binding domain"/>
    <property type="match status" value="1"/>
</dbReference>
<evidence type="ECO:0000256" key="6">
    <source>
        <dbReference type="ARBA" id="ARBA00023242"/>
    </source>
</evidence>
<evidence type="ECO:0000259" key="8">
    <source>
        <dbReference type="PROSITE" id="PS50809"/>
    </source>
</evidence>
<dbReference type="PROSITE" id="PS50809">
    <property type="entry name" value="DM_2"/>
    <property type="match status" value="1"/>
</dbReference>
<keyword evidence="6 7" id="KW-0539">Nucleus</keyword>
<sequence length="210" mass="24257">MKADFVKKSKELLMHLKVKEKRQVKREVQAVATPTPQPKQEHRQLLEAKEGEGVYEDFLSSPPDMNNNKDLLGEVQKDADSKGKKRRPKCARCRNHNMNNDVKKHKRYCTFRKCMCEKCILIVQRQRVMAKQVALRRAQAMDAEKGLIGDYIEPPVFPDTPTEQEPINCPPVLEVSPSSAFKQPKADLKVTFVCCYQDCCPEDYRTRFTN</sequence>
<dbReference type="GO" id="GO:0046872">
    <property type="term" value="F:metal ion binding"/>
    <property type="evidence" value="ECO:0007669"/>
    <property type="project" value="UniProtKB-KW"/>
</dbReference>
<evidence type="ECO:0000313" key="9">
    <source>
        <dbReference type="EMBL" id="GFQ81247.1"/>
    </source>
</evidence>
<protein>
    <submittedName>
        <fullName evidence="9">Doublesex and mab-3 related transcription factor 3, truncated</fullName>
    </submittedName>
</protein>
<comment type="subcellular location">
    <subcellularLocation>
        <location evidence="7">Nucleus</location>
    </subcellularLocation>
</comment>
<dbReference type="AlphaFoldDB" id="A0A8X6FIQ0"/>
<name>A0A8X6FIQ0_TRICU</name>
<dbReference type="InterPro" id="IPR036407">
    <property type="entry name" value="DM_DNA-bd_sf"/>
</dbReference>
<keyword evidence="2 7" id="KW-0862">Zinc</keyword>
<keyword evidence="3" id="KW-0805">Transcription regulation</keyword>
<gene>
    <name evidence="9" type="primary">DMRT3</name>
    <name evidence="9" type="ORF">TNCT_393771</name>
</gene>
<feature type="DNA-binding region" description="DM" evidence="7">
    <location>
        <begin position="90"/>
        <end position="137"/>
    </location>
</feature>
<proteinExistence type="predicted"/>
<keyword evidence="1 7" id="KW-0479">Metal-binding</keyword>
<evidence type="ECO:0000256" key="4">
    <source>
        <dbReference type="ARBA" id="ARBA00023125"/>
    </source>
</evidence>
<dbReference type="GO" id="GO:0007548">
    <property type="term" value="P:sex differentiation"/>
    <property type="evidence" value="ECO:0007669"/>
    <property type="project" value="TreeGrafter"/>
</dbReference>
<keyword evidence="5" id="KW-0804">Transcription</keyword>
<dbReference type="PANTHER" id="PTHR12322:SF120">
    <property type="entry name" value="DOUBLESEX- AND MAB-3-RELATED TRANSCRIPTION FACTOR 3"/>
    <property type="match status" value="1"/>
</dbReference>
<dbReference type="PROSITE" id="PS40000">
    <property type="entry name" value="DM_1"/>
    <property type="match status" value="1"/>
</dbReference>
<accession>A0A8X6FIQ0</accession>
<dbReference type="GO" id="GO:0000981">
    <property type="term" value="F:DNA-binding transcription factor activity, RNA polymerase II-specific"/>
    <property type="evidence" value="ECO:0007669"/>
    <property type="project" value="TreeGrafter"/>
</dbReference>
<dbReference type="Pfam" id="PF00751">
    <property type="entry name" value="DM"/>
    <property type="match status" value="1"/>
</dbReference>
<dbReference type="PANTHER" id="PTHR12322">
    <property type="entry name" value="DOUBLESEX AND MAB-3 RELATED TRANSCRIPTION FACTOR DMRT"/>
    <property type="match status" value="1"/>
</dbReference>
<evidence type="ECO:0000256" key="2">
    <source>
        <dbReference type="ARBA" id="ARBA00022833"/>
    </source>
</evidence>
<evidence type="ECO:0000256" key="7">
    <source>
        <dbReference type="PROSITE-ProRule" id="PRU00070"/>
    </source>
</evidence>